<name>A0AAD9VEA4_ACRCE</name>
<evidence type="ECO:0000313" key="6">
    <source>
        <dbReference type="EMBL" id="KAK2570740.1"/>
    </source>
</evidence>
<comment type="caution">
    <text evidence="6">The sequence shown here is derived from an EMBL/GenBank/DDBJ whole genome shotgun (WGS) entry which is preliminary data.</text>
</comment>
<comment type="caution">
    <text evidence="4">Lacks conserved residue(s) required for the propagation of feature annotation.</text>
</comment>
<evidence type="ECO:0000313" key="7">
    <source>
        <dbReference type="Proteomes" id="UP001249851"/>
    </source>
</evidence>
<reference evidence="6" key="1">
    <citation type="journal article" date="2023" name="G3 (Bethesda)">
        <title>Whole genome assembly and annotation of the endangered Caribbean coral Acropora cervicornis.</title>
        <authorList>
            <person name="Selwyn J.D."/>
            <person name="Vollmer S.V."/>
        </authorList>
    </citation>
    <scope>NUCLEOTIDE SEQUENCE</scope>
    <source>
        <strain evidence="6">K2</strain>
    </source>
</reference>
<organism evidence="6 7">
    <name type="scientific">Acropora cervicornis</name>
    <name type="common">Staghorn coral</name>
    <dbReference type="NCBI Taxonomy" id="6130"/>
    <lineage>
        <taxon>Eukaryota</taxon>
        <taxon>Metazoa</taxon>
        <taxon>Cnidaria</taxon>
        <taxon>Anthozoa</taxon>
        <taxon>Hexacorallia</taxon>
        <taxon>Scleractinia</taxon>
        <taxon>Astrocoeniina</taxon>
        <taxon>Acroporidae</taxon>
        <taxon>Acropora</taxon>
    </lineage>
</organism>
<dbReference type="InterPro" id="IPR051022">
    <property type="entry name" value="Notch_Cell-Fate_Det"/>
</dbReference>
<dbReference type="FunFam" id="2.10.25.10:FF:000095">
    <property type="entry name" value="Notch, isoform B"/>
    <property type="match status" value="2"/>
</dbReference>
<dbReference type="InterPro" id="IPR001881">
    <property type="entry name" value="EGF-like_Ca-bd_dom"/>
</dbReference>
<keyword evidence="1 4" id="KW-0245">EGF-like domain</keyword>
<dbReference type="AlphaFoldDB" id="A0AAD9VEA4"/>
<evidence type="ECO:0000256" key="1">
    <source>
        <dbReference type="ARBA" id="ARBA00022536"/>
    </source>
</evidence>
<feature type="disulfide bond" evidence="4">
    <location>
        <begin position="158"/>
        <end position="167"/>
    </location>
</feature>
<dbReference type="PANTHER" id="PTHR24049">
    <property type="entry name" value="CRUMBS FAMILY MEMBER"/>
    <property type="match status" value="1"/>
</dbReference>
<dbReference type="GO" id="GO:0005509">
    <property type="term" value="F:calcium ion binding"/>
    <property type="evidence" value="ECO:0007669"/>
    <property type="project" value="InterPro"/>
</dbReference>
<dbReference type="Gene3D" id="2.10.25.10">
    <property type="entry name" value="Laminin"/>
    <property type="match status" value="2"/>
</dbReference>
<feature type="domain" description="EGF-like" evidence="5">
    <location>
        <begin position="93"/>
        <end position="130"/>
    </location>
</feature>
<keyword evidence="3 4" id="KW-1015">Disulfide bond</keyword>
<dbReference type="SMART" id="SM00181">
    <property type="entry name" value="EGF"/>
    <property type="match status" value="2"/>
</dbReference>
<dbReference type="CDD" id="cd00054">
    <property type="entry name" value="EGF_CA"/>
    <property type="match status" value="2"/>
</dbReference>
<dbReference type="Proteomes" id="UP001249851">
    <property type="component" value="Unassembled WGS sequence"/>
</dbReference>
<evidence type="ECO:0000256" key="4">
    <source>
        <dbReference type="PROSITE-ProRule" id="PRU00076"/>
    </source>
</evidence>
<dbReference type="PROSITE" id="PS01186">
    <property type="entry name" value="EGF_2"/>
    <property type="match status" value="1"/>
</dbReference>
<dbReference type="EMBL" id="JARQWQ010000007">
    <property type="protein sequence ID" value="KAK2570740.1"/>
    <property type="molecule type" value="Genomic_DNA"/>
</dbReference>
<keyword evidence="2" id="KW-0677">Repeat</keyword>
<feature type="non-terminal residue" evidence="6">
    <location>
        <position position="1"/>
    </location>
</feature>
<dbReference type="PROSITE" id="PS00022">
    <property type="entry name" value="EGF_1"/>
    <property type="match status" value="2"/>
</dbReference>
<proteinExistence type="predicted"/>
<feature type="domain" description="EGF-like" evidence="5">
    <location>
        <begin position="131"/>
        <end position="168"/>
    </location>
</feature>
<evidence type="ECO:0000256" key="3">
    <source>
        <dbReference type="ARBA" id="ARBA00023157"/>
    </source>
</evidence>
<protein>
    <submittedName>
        <fullName evidence="6">Versican core protein</fullName>
    </submittedName>
</protein>
<gene>
    <name evidence="6" type="ORF">P5673_004433</name>
</gene>
<keyword evidence="7" id="KW-1185">Reference proteome</keyword>
<evidence type="ECO:0000259" key="5">
    <source>
        <dbReference type="PROSITE" id="PS50026"/>
    </source>
</evidence>
<accession>A0AAD9VEA4</accession>
<dbReference type="SMART" id="SM00179">
    <property type="entry name" value="EGF_CA"/>
    <property type="match status" value="2"/>
</dbReference>
<dbReference type="Pfam" id="PF00008">
    <property type="entry name" value="EGF"/>
    <property type="match status" value="2"/>
</dbReference>
<evidence type="ECO:0000256" key="2">
    <source>
        <dbReference type="ARBA" id="ARBA00022737"/>
    </source>
</evidence>
<feature type="disulfide bond" evidence="4">
    <location>
        <begin position="120"/>
        <end position="129"/>
    </location>
</feature>
<dbReference type="SUPFAM" id="SSF57196">
    <property type="entry name" value="EGF/Laminin"/>
    <property type="match status" value="2"/>
</dbReference>
<feature type="non-terminal residue" evidence="6">
    <location>
        <position position="172"/>
    </location>
</feature>
<dbReference type="PROSITE" id="PS50026">
    <property type="entry name" value="EGF_3"/>
    <property type="match status" value="2"/>
</dbReference>
<dbReference type="InterPro" id="IPR000742">
    <property type="entry name" value="EGF"/>
</dbReference>
<sequence length="172" mass="18756">NGLENCALKVKAHGCFEDKPSRVLKHLILNRRGAIDWTHYDNFLERTFTKESLPQEEPMGCLSGDLSTTCPSTGPDRVCTGKVWRNFVFSLEKPNACTSKPCKNGGSCEVGGQDSFTCKCSKGFHGKNCDKVDACDSQPCQNGASCKITGNNTYECQCAARYFGSNCENDGS</sequence>
<reference evidence="6" key="2">
    <citation type="journal article" date="2023" name="Science">
        <title>Genomic signatures of disease resistance in endangered staghorn corals.</title>
        <authorList>
            <person name="Vollmer S.V."/>
            <person name="Selwyn J.D."/>
            <person name="Despard B.A."/>
            <person name="Roesel C.L."/>
        </authorList>
    </citation>
    <scope>NUCLEOTIDE SEQUENCE</scope>
    <source>
        <strain evidence="6">K2</strain>
    </source>
</reference>